<dbReference type="Proteomes" id="UP000519897">
    <property type="component" value="Unassembled WGS sequence"/>
</dbReference>
<gene>
    <name evidence="1" type="ORF">GGQ72_001667</name>
</gene>
<comment type="caution">
    <text evidence="1">The sequence shown here is derived from an EMBL/GenBank/DDBJ whole genome shotgun (WGS) entry which is preliminary data.</text>
</comment>
<dbReference type="AlphaFoldDB" id="A0A7W6LH22"/>
<name>A0A7W6LH22_9HYPH</name>
<sequence>MISKAYRKILEISSVFPPRATVDATFVPWLWASVNMGRGTEIISASKLKLTLPRIAALRLHFGR</sequence>
<organism evidence="1 2">
    <name type="scientific">Rhizobium rhizoryzae</name>
    <dbReference type="NCBI Taxonomy" id="451876"/>
    <lineage>
        <taxon>Bacteria</taxon>
        <taxon>Pseudomonadati</taxon>
        <taxon>Pseudomonadota</taxon>
        <taxon>Alphaproteobacteria</taxon>
        <taxon>Hyphomicrobiales</taxon>
        <taxon>Rhizobiaceae</taxon>
        <taxon>Rhizobium/Agrobacterium group</taxon>
        <taxon>Rhizobium</taxon>
    </lineage>
</organism>
<evidence type="ECO:0000313" key="2">
    <source>
        <dbReference type="Proteomes" id="UP000519897"/>
    </source>
</evidence>
<dbReference type="EMBL" id="JACIEC010000001">
    <property type="protein sequence ID" value="MBB4143168.1"/>
    <property type="molecule type" value="Genomic_DNA"/>
</dbReference>
<proteinExistence type="predicted"/>
<accession>A0A7W6LH22</accession>
<keyword evidence="2" id="KW-1185">Reference proteome</keyword>
<evidence type="ECO:0000313" key="1">
    <source>
        <dbReference type="EMBL" id="MBB4143168.1"/>
    </source>
</evidence>
<protein>
    <submittedName>
        <fullName evidence="1">Uncharacterized protein</fullName>
    </submittedName>
</protein>
<reference evidence="1 2" key="1">
    <citation type="submission" date="2020-08" db="EMBL/GenBank/DDBJ databases">
        <title>Genomic Encyclopedia of Type Strains, Phase IV (KMG-IV): sequencing the most valuable type-strain genomes for metagenomic binning, comparative biology and taxonomic classification.</title>
        <authorList>
            <person name="Goeker M."/>
        </authorList>
    </citation>
    <scope>NUCLEOTIDE SEQUENCE [LARGE SCALE GENOMIC DNA]</scope>
    <source>
        <strain evidence="1 2">DSM 29514</strain>
    </source>
</reference>